<feature type="domain" description="HTH gntR-type" evidence="4">
    <location>
        <begin position="9"/>
        <end position="77"/>
    </location>
</feature>
<dbReference type="OrthoDB" id="5454556at2"/>
<dbReference type="InterPro" id="IPR000524">
    <property type="entry name" value="Tscrpt_reg_HTH_GntR"/>
</dbReference>
<dbReference type="Gene3D" id="3.40.1410.10">
    <property type="entry name" value="Chorismate lyase-like"/>
    <property type="match status" value="1"/>
</dbReference>
<dbReference type="PANTHER" id="PTHR44846">
    <property type="entry name" value="MANNOSYL-D-GLYCERATE TRANSPORT/METABOLISM SYSTEM REPRESSOR MNGR-RELATED"/>
    <property type="match status" value="1"/>
</dbReference>
<name>A0A4R3JFL5_9PROT</name>
<reference evidence="5 6" key="1">
    <citation type="submission" date="2019-03" db="EMBL/GenBank/DDBJ databases">
        <title>Genomic Encyclopedia of Type Strains, Phase IV (KMG-IV): sequencing the most valuable type-strain genomes for metagenomic binning, comparative biology and taxonomic classification.</title>
        <authorList>
            <person name="Goeker M."/>
        </authorList>
    </citation>
    <scope>NUCLEOTIDE SEQUENCE [LARGE SCALE GENOMIC DNA]</scope>
    <source>
        <strain evidence="5 6">DSM 101688</strain>
    </source>
</reference>
<dbReference type="SUPFAM" id="SSF46785">
    <property type="entry name" value="Winged helix' DNA-binding domain"/>
    <property type="match status" value="1"/>
</dbReference>
<dbReference type="GO" id="GO:0045892">
    <property type="term" value="P:negative regulation of DNA-templated transcription"/>
    <property type="evidence" value="ECO:0007669"/>
    <property type="project" value="TreeGrafter"/>
</dbReference>
<dbReference type="AlphaFoldDB" id="A0A4R3JFL5"/>
<dbReference type="InterPro" id="IPR012702">
    <property type="entry name" value="CP_lyase_PhnF"/>
</dbReference>
<evidence type="ECO:0000256" key="3">
    <source>
        <dbReference type="ARBA" id="ARBA00023163"/>
    </source>
</evidence>
<dbReference type="Pfam" id="PF07702">
    <property type="entry name" value="UTRA"/>
    <property type="match status" value="1"/>
</dbReference>
<dbReference type="CDD" id="cd07377">
    <property type="entry name" value="WHTH_GntR"/>
    <property type="match status" value="1"/>
</dbReference>
<dbReference type="InterPro" id="IPR036390">
    <property type="entry name" value="WH_DNA-bd_sf"/>
</dbReference>
<comment type="caution">
    <text evidence="5">The sequence shown here is derived from an EMBL/GenBank/DDBJ whole genome shotgun (WGS) entry which is preliminary data.</text>
</comment>
<dbReference type="InterPro" id="IPR028978">
    <property type="entry name" value="Chorismate_lyase_/UTRA_dom_sf"/>
</dbReference>
<evidence type="ECO:0000256" key="2">
    <source>
        <dbReference type="ARBA" id="ARBA00023125"/>
    </source>
</evidence>
<dbReference type="PANTHER" id="PTHR44846:SF1">
    <property type="entry name" value="MANNOSYL-D-GLYCERATE TRANSPORT_METABOLISM SYSTEM REPRESSOR MNGR-RELATED"/>
    <property type="match status" value="1"/>
</dbReference>
<dbReference type="Proteomes" id="UP000295304">
    <property type="component" value="Unassembled WGS sequence"/>
</dbReference>
<dbReference type="InterPro" id="IPR011663">
    <property type="entry name" value="UTRA"/>
</dbReference>
<dbReference type="InterPro" id="IPR036388">
    <property type="entry name" value="WH-like_DNA-bd_sf"/>
</dbReference>
<proteinExistence type="predicted"/>
<dbReference type="SMART" id="SM00345">
    <property type="entry name" value="HTH_GNTR"/>
    <property type="match status" value="1"/>
</dbReference>
<dbReference type="NCBIfam" id="TIGR02325">
    <property type="entry name" value="C_P_lyase_phnF"/>
    <property type="match status" value="1"/>
</dbReference>
<evidence type="ECO:0000259" key="4">
    <source>
        <dbReference type="PROSITE" id="PS50949"/>
    </source>
</evidence>
<keyword evidence="1" id="KW-0805">Transcription regulation</keyword>
<dbReference type="SMART" id="SM00866">
    <property type="entry name" value="UTRA"/>
    <property type="match status" value="1"/>
</dbReference>
<sequence length="240" mass="26879">MSVDRSRGVAVWRQIADILKAEIVGARYSAGAQLPTENAMASRFGVNRHTVRRAVATLVEEGLLTVAQGRGTFVREDVIDYAVRKRTRFSEIMSAQSRVPGGRLLMSRIVEGNEKTLDNLTLPPGAMVIQLRTLNEADGRPVNIADSYFCARRFPNLIDVFRETGSISRTLARLGVEDYTRKETRVSARLPKREDAEYLRQAHTRPIMVCENINIDTTGRPVEFAISRFAGDRVQVVFTP</sequence>
<evidence type="ECO:0000256" key="1">
    <source>
        <dbReference type="ARBA" id="ARBA00023015"/>
    </source>
</evidence>
<dbReference type="GO" id="GO:0003677">
    <property type="term" value="F:DNA binding"/>
    <property type="evidence" value="ECO:0007669"/>
    <property type="project" value="UniProtKB-KW"/>
</dbReference>
<keyword evidence="2" id="KW-0238">DNA-binding</keyword>
<dbReference type="InterPro" id="IPR050679">
    <property type="entry name" value="Bact_HTH_transcr_reg"/>
</dbReference>
<dbReference type="PRINTS" id="PR00035">
    <property type="entry name" value="HTHGNTR"/>
</dbReference>
<keyword evidence="6" id="KW-1185">Reference proteome</keyword>
<protein>
    <submittedName>
        <fullName evidence="5">GntR family transcriptional regulator</fullName>
    </submittedName>
</protein>
<gene>
    <name evidence="5" type="ORF">EDD55_102328</name>
</gene>
<keyword evidence="3" id="KW-0804">Transcription</keyword>
<dbReference type="EMBL" id="SLZW01000002">
    <property type="protein sequence ID" value="TCS64285.1"/>
    <property type="molecule type" value="Genomic_DNA"/>
</dbReference>
<accession>A0A4R3JFL5</accession>
<organism evidence="5 6">
    <name type="scientific">Varunaivibrio sulfuroxidans</name>
    <dbReference type="NCBI Taxonomy" id="1773489"/>
    <lineage>
        <taxon>Bacteria</taxon>
        <taxon>Pseudomonadati</taxon>
        <taxon>Pseudomonadota</taxon>
        <taxon>Alphaproteobacteria</taxon>
        <taxon>Rhodospirillales</taxon>
        <taxon>Magnetovibrionaceae</taxon>
        <taxon>Varunaivibrio</taxon>
    </lineage>
</organism>
<evidence type="ECO:0000313" key="6">
    <source>
        <dbReference type="Proteomes" id="UP000295304"/>
    </source>
</evidence>
<dbReference type="RefSeq" id="WP_132938234.1">
    <property type="nucleotide sequence ID" value="NZ_CP119676.1"/>
</dbReference>
<evidence type="ECO:0000313" key="5">
    <source>
        <dbReference type="EMBL" id="TCS64285.1"/>
    </source>
</evidence>
<dbReference type="PROSITE" id="PS50949">
    <property type="entry name" value="HTH_GNTR"/>
    <property type="match status" value="1"/>
</dbReference>
<dbReference type="SUPFAM" id="SSF64288">
    <property type="entry name" value="Chorismate lyase-like"/>
    <property type="match status" value="1"/>
</dbReference>
<dbReference type="Pfam" id="PF00392">
    <property type="entry name" value="GntR"/>
    <property type="match status" value="1"/>
</dbReference>
<dbReference type="Gene3D" id="1.10.10.10">
    <property type="entry name" value="Winged helix-like DNA-binding domain superfamily/Winged helix DNA-binding domain"/>
    <property type="match status" value="1"/>
</dbReference>
<dbReference type="GO" id="GO:0003700">
    <property type="term" value="F:DNA-binding transcription factor activity"/>
    <property type="evidence" value="ECO:0007669"/>
    <property type="project" value="InterPro"/>
</dbReference>